<dbReference type="CDD" id="cd00093">
    <property type="entry name" value="HTH_XRE"/>
    <property type="match status" value="1"/>
</dbReference>
<dbReference type="Pfam" id="PF13560">
    <property type="entry name" value="HTH_31"/>
    <property type="match status" value="1"/>
</dbReference>
<dbReference type="InterPro" id="IPR001387">
    <property type="entry name" value="Cro/C1-type_HTH"/>
</dbReference>
<dbReference type="PROSITE" id="PS50943">
    <property type="entry name" value="HTH_CROC1"/>
    <property type="match status" value="1"/>
</dbReference>
<organism evidence="2 3">
    <name type="scientific">Actinopolyspora mzabensis</name>
    <dbReference type="NCBI Taxonomy" id="995066"/>
    <lineage>
        <taxon>Bacteria</taxon>
        <taxon>Bacillati</taxon>
        <taxon>Actinomycetota</taxon>
        <taxon>Actinomycetes</taxon>
        <taxon>Actinopolysporales</taxon>
        <taxon>Actinopolysporaceae</taxon>
        <taxon>Actinopolyspora</taxon>
    </lineage>
</organism>
<dbReference type="GO" id="GO:0003677">
    <property type="term" value="F:DNA binding"/>
    <property type="evidence" value="ECO:0007669"/>
    <property type="project" value="InterPro"/>
</dbReference>
<reference evidence="3" key="1">
    <citation type="submission" date="2016-10" db="EMBL/GenBank/DDBJ databases">
        <authorList>
            <person name="Varghese N."/>
            <person name="Submissions S."/>
        </authorList>
    </citation>
    <scope>NUCLEOTIDE SEQUENCE [LARGE SCALE GENOMIC DNA]</scope>
    <source>
        <strain evidence="3">DSM 45460</strain>
    </source>
</reference>
<dbReference type="InterPro" id="IPR043917">
    <property type="entry name" value="DUF5753"/>
</dbReference>
<evidence type="ECO:0000259" key="1">
    <source>
        <dbReference type="PROSITE" id="PS50943"/>
    </source>
</evidence>
<feature type="domain" description="HTH cro/C1-type" evidence="1">
    <location>
        <begin position="18"/>
        <end position="72"/>
    </location>
</feature>
<evidence type="ECO:0000313" key="2">
    <source>
        <dbReference type="EMBL" id="SDK65805.1"/>
    </source>
</evidence>
<protein>
    <submittedName>
        <fullName evidence="2">Helix-turn-helix domain-containing protein</fullName>
    </submittedName>
</protein>
<dbReference type="Proteomes" id="UP000199213">
    <property type="component" value="Unassembled WGS sequence"/>
</dbReference>
<dbReference type="EMBL" id="FNFM01000010">
    <property type="protein sequence ID" value="SDK65805.1"/>
    <property type="molecule type" value="Genomic_DNA"/>
</dbReference>
<dbReference type="Pfam" id="PF19054">
    <property type="entry name" value="DUF5753"/>
    <property type="match status" value="1"/>
</dbReference>
<dbReference type="InterPro" id="IPR010982">
    <property type="entry name" value="Lambda_DNA-bd_dom_sf"/>
</dbReference>
<proteinExistence type="predicted"/>
<gene>
    <name evidence="2" type="ORF">SAMN04487820_110223</name>
</gene>
<keyword evidence="3" id="KW-1185">Reference proteome</keyword>
<dbReference type="RefSeq" id="WP_092630190.1">
    <property type="nucleotide sequence ID" value="NZ_FNFM01000010.1"/>
</dbReference>
<dbReference type="AlphaFoldDB" id="A0A1G9DPR8"/>
<sequence>MARNSGGTPKARALGAELREIRENAGFTLRAVARELETNHVKVQRYETGATVPSPELVAAYLGALGVSAAERERLVEMARDADQPDWLSTGSSGPRKELTTLIEFERSASRITDVATGVIPGLLQTSDYARAIMRMLPVDEREQRVLMRIGRREILTTRNAPHFVAIITESVLDDPIGGREVMVEQLRHLAKTADADNIEIRILRSGATMWHPAHMGSFILFEFPKATPIVHMEQYHSSVSLHTPGNAHAYQEAVTNLHEVAMSPDASVEFIASRADEMEDDSNDGTS</sequence>
<evidence type="ECO:0000313" key="3">
    <source>
        <dbReference type="Proteomes" id="UP000199213"/>
    </source>
</evidence>
<dbReference type="Gene3D" id="1.10.260.40">
    <property type="entry name" value="lambda repressor-like DNA-binding domains"/>
    <property type="match status" value="1"/>
</dbReference>
<name>A0A1G9DPR8_ACTMZ</name>
<dbReference type="SUPFAM" id="SSF47413">
    <property type="entry name" value="lambda repressor-like DNA-binding domains"/>
    <property type="match status" value="1"/>
</dbReference>
<dbReference type="SMART" id="SM00530">
    <property type="entry name" value="HTH_XRE"/>
    <property type="match status" value="1"/>
</dbReference>
<accession>A0A1G9DPR8</accession>
<dbReference type="OrthoDB" id="3672921at2"/>